<proteinExistence type="predicted"/>
<keyword evidence="2" id="KW-1185">Reference proteome</keyword>
<name>A0A4Y7PQ06_9AGAM</name>
<reference evidence="1 2" key="1">
    <citation type="submission" date="2018-06" db="EMBL/GenBank/DDBJ databases">
        <title>A transcriptomic atlas of mushroom development highlights an independent origin of complex multicellularity.</title>
        <authorList>
            <consortium name="DOE Joint Genome Institute"/>
            <person name="Krizsan K."/>
            <person name="Almasi E."/>
            <person name="Merenyi Z."/>
            <person name="Sahu N."/>
            <person name="Viragh M."/>
            <person name="Koszo T."/>
            <person name="Mondo S."/>
            <person name="Kiss B."/>
            <person name="Balint B."/>
            <person name="Kues U."/>
            <person name="Barry K."/>
            <person name="Hegedus J.C."/>
            <person name="Henrissat B."/>
            <person name="Johnson J."/>
            <person name="Lipzen A."/>
            <person name="Ohm R."/>
            <person name="Nagy I."/>
            <person name="Pangilinan J."/>
            <person name="Yan J."/>
            <person name="Xiong Y."/>
            <person name="Grigoriev I.V."/>
            <person name="Hibbett D.S."/>
            <person name="Nagy L.G."/>
        </authorList>
    </citation>
    <scope>NUCLEOTIDE SEQUENCE [LARGE SCALE GENOMIC DNA]</scope>
    <source>
        <strain evidence="1 2">SZMC22713</strain>
    </source>
</reference>
<dbReference type="OrthoDB" id="3016965at2759"/>
<accession>A0A4Y7PQ06</accession>
<evidence type="ECO:0000313" key="1">
    <source>
        <dbReference type="EMBL" id="TDL17507.1"/>
    </source>
</evidence>
<gene>
    <name evidence="1" type="ORF">BD410DRAFT_545893</name>
</gene>
<dbReference type="VEuPathDB" id="FungiDB:BD410DRAFT_545893"/>
<sequence>MTSEPPTQTIHRLPSELLAHIFILSLRNIQNPHKNKAWMNVSSPRIPQWENAMFLSRNSEGPDLPFMQLWILVHHSPSRTSHIYTVMARLRWIRQDLAQYLTCYSRIVRSGGIYLSMHMLSKPTSQGDSFQSYLKGRHAFSKYTLPDQTSTSPNFLRPH</sequence>
<dbReference type="Proteomes" id="UP000294933">
    <property type="component" value="Unassembled WGS sequence"/>
</dbReference>
<dbReference type="AlphaFoldDB" id="A0A4Y7PQ06"/>
<protein>
    <submittedName>
        <fullName evidence="1">Uncharacterized protein</fullName>
    </submittedName>
</protein>
<dbReference type="EMBL" id="ML170220">
    <property type="protein sequence ID" value="TDL17507.1"/>
    <property type="molecule type" value="Genomic_DNA"/>
</dbReference>
<organism evidence="1 2">
    <name type="scientific">Rickenella mellea</name>
    <dbReference type="NCBI Taxonomy" id="50990"/>
    <lineage>
        <taxon>Eukaryota</taxon>
        <taxon>Fungi</taxon>
        <taxon>Dikarya</taxon>
        <taxon>Basidiomycota</taxon>
        <taxon>Agaricomycotina</taxon>
        <taxon>Agaricomycetes</taxon>
        <taxon>Hymenochaetales</taxon>
        <taxon>Rickenellaceae</taxon>
        <taxon>Rickenella</taxon>
    </lineage>
</organism>
<evidence type="ECO:0000313" key="2">
    <source>
        <dbReference type="Proteomes" id="UP000294933"/>
    </source>
</evidence>